<dbReference type="EMBL" id="CP061336">
    <property type="protein sequence ID" value="QNU68142.1"/>
    <property type="molecule type" value="Genomic_DNA"/>
</dbReference>
<dbReference type="RefSeq" id="WP_137698855.1">
    <property type="nucleotide sequence ID" value="NZ_CP061336.1"/>
</dbReference>
<feature type="domain" description="Inner membrane component" evidence="1">
    <location>
        <begin position="4"/>
        <end position="54"/>
    </location>
</feature>
<dbReference type="KEGG" id="rher:EHE19_006850"/>
<accession>A0A4U7JAI7</accession>
<reference evidence="2 3" key="1">
    <citation type="submission" date="2020-09" db="EMBL/GenBank/DDBJ databases">
        <title>Characterization and genome sequencing of Ruminiclostridium sp. nov. MA18.</title>
        <authorList>
            <person name="Rettenmaier R."/>
            <person name="Kowollik M.-L."/>
            <person name="Liebl W."/>
            <person name="Zverlov V."/>
        </authorList>
    </citation>
    <scope>NUCLEOTIDE SEQUENCE [LARGE SCALE GENOMIC DNA]</scope>
    <source>
        <strain evidence="2 3">MA18</strain>
    </source>
</reference>
<dbReference type="Pfam" id="PF03733">
    <property type="entry name" value="YccF"/>
    <property type="match status" value="2"/>
</dbReference>
<proteinExistence type="predicted"/>
<feature type="domain" description="Inner membrane component" evidence="1">
    <location>
        <begin position="67"/>
        <end position="116"/>
    </location>
</feature>
<dbReference type="AlphaFoldDB" id="A0A4U7JAI7"/>
<evidence type="ECO:0000313" key="2">
    <source>
        <dbReference type="EMBL" id="QNU68142.1"/>
    </source>
</evidence>
<dbReference type="PANTHER" id="PTHR42903">
    <property type="entry name" value="INNER MEMBRANE PROTEIN YCCF"/>
    <property type="match status" value="1"/>
</dbReference>
<organism evidence="2 3">
    <name type="scientific">Ruminiclostridium herbifermentans</name>
    <dbReference type="NCBI Taxonomy" id="2488810"/>
    <lineage>
        <taxon>Bacteria</taxon>
        <taxon>Bacillati</taxon>
        <taxon>Bacillota</taxon>
        <taxon>Clostridia</taxon>
        <taxon>Eubacteriales</taxon>
        <taxon>Oscillospiraceae</taxon>
        <taxon>Ruminiclostridium</taxon>
    </lineage>
</organism>
<protein>
    <submittedName>
        <fullName evidence="2">YccF domain-containing protein</fullName>
    </submittedName>
</protein>
<dbReference type="PANTHER" id="PTHR42903:SF1">
    <property type="entry name" value="INNER MEMBRANE PROTEIN YCCF"/>
    <property type="match status" value="1"/>
</dbReference>
<dbReference type="OrthoDB" id="9790567at2"/>
<evidence type="ECO:0000313" key="3">
    <source>
        <dbReference type="Proteomes" id="UP000306409"/>
    </source>
</evidence>
<keyword evidence="3" id="KW-1185">Reference proteome</keyword>
<dbReference type="Proteomes" id="UP000306409">
    <property type="component" value="Chromosome"/>
</dbReference>
<dbReference type="NCBIfam" id="NF008740">
    <property type="entry name" value="PRK11770.1-2"/>
    <property type="match status" value="1"/>
</dbReference>
<name>A0A4U7JAI7_9FIRM</name>
<dbReference type="InterPro" id="IPR052937">
    <property type="entry name" value="Inner_membrane_protein"/>
</dbReference>
<gene>
    <name evidence="2" type="ORF">EHE19_006850</name>
</gene>
<dbReference type="GO" id="GO:0005886">
    <property type="term" value="C:plasma membrane"/>
    <property type="evidence" value="ECO:0007669"/>
    <property type="project" value="TreeGrafter"/>
</dbReference>
<sequence>MNLVGNLIWLIFGGIISAILWFVAGLLLCVTIIGIPFGIQCFKISMFVLWPFGRKIEIGNFGVGGLLFNIIWIIVFGWEFAITHLVIGAIFCITIIGIPFGLQHFKFAKLGLIPFGAEIR</sequence>
<dbReference type="PIRSF" id="PIRSF028777">
    <property type="entry name" value="UCP028777"/>
    <property type="match status" value="1"/>
</dbReference>
<dbReference type="InterPro" id="IPR005185">
    <property type="entry name" value="YccF"/>
</dbReference>
<evidence type="ECO:0000259" key="1">
    <source>
        <dbReference type="Pfam" id="PF03733"/>
    </source>
</evidence>
<dbReference type="InterPro" id="IPR031308">
    <property type="entry name" value="UCP028777"/>
</dbReference>